<keyword evidence="2" id="KW-1185">Reference proteome</keyword>
<evidence type="ECO:0000313" key="1">
    <source>
        <dbReference type="EMBL" id="KAJ8934099.1"/>
    </source>
</evidence>
<sequence>MYKAEQISLVQHIVFGSLFSLKSAQSGTSIRRPRLSGIVPSCNLPGSALGRAEFKAPSQVSAASVQSDSFRSQKSE</sequence>
<dbReference type="EMBL" id="JAPWTK010001097">
    <property type="protein sequence ID" value="KAJ8934099.1"/>
    <property type="molecule type" value="Genomic_DNA"/>
</dbReference>
<proteinExistence type="predicted"/>
<name>A0AAV8X664_9CUCU</name>
<dbReference type="Proteomes" id="UP001162162">
    <property type="component" value="Unassembled WGS sequence"/>
</dbReference>
<accession>A0AAV8X664</accession>
<reference evidence="1" key="1">
    <citation type="journal article" date="2023" name="Insect Mol. Biol.">
        <title>Genome sequencing provides insights into the evolution of gene families encoding plant cell wall-degrading enzymes in longhorned beetles.</title>
        <authorList>
            <person name="Shin N.R."/>
            <person name="Okamura Y."/>
            <person name="Kirsch R."/>
            <person name="Pauchet Y."/>
        </authorList>
    </citation>
    <scope>NUCLEOTIDE SEQUENCE</scope>
    <source>
        <strain evidence="1">AMC_N1</strain>
    </source>
</reference>
<comment type="caution">
    <text evidence="1">The sequence shown here is derived from an EMBL/GenBank/DDBJ whole genome shotgun (WGS) entry which is preliminary data.</text>
</comment>
<gene>
    <name evidence="1" type="ORF">NQ318_010882</name>
</gene>
<evidence type="ECO:0000313" key="2">
    <source>
        <dbReference type="Proteomes" id="UP001162162"/>
    </source>
</evidence>
<dbReference type="AlphaFoldDB" id="A0AAV8X664"/>
<organism evidence="1 2">
    <name type="scientific">Aromia moschata</name>
    <dbReference type="NCBI Taxonomy" id="1265417"/>
    <lineage>
        <taxon>Eukaryota</taxon>
        <taxon>Metazoa</taxon>
        <taxon>Ecdysozoa</taxon>
        <taxon>Arthropoda</taxon>
        <taxon>Hexapoda</taxon>
        <taxon>Insecta</taxon>
        <taxon>Pterygota</taxon>
        <taxon>Neoptera</taxon>
        <taxon>Endopterygota</taxon>
        <taxon>Coleoptera</taxon>
        <taxon>Polyphaga</taxon>
        <taxon>Cucujiformia</taxon>
        <taxon>Chrysomeloidea</taxon>
        <taxon>Cerambycidae</taxon>
        <taxon>Cerambycinae</taxon>
        <taxon>Callichromatini</taxon>
        <taxon>Aromia</taxon>
    </lineage>
</organism>
<protein>
    <submittedName>
        <fullName evidence="1">Uncharacterized protein</fullName>
    </submittedName>
</protein>